<evidence type="ECO:0000256" key="2">
    <source>
        <dbReference type="ARBA" id="ARBA00022679"/>
    </source>
</evidence>
<sequence>MDRSVVEQARHEYWDRRKRPAVSDKGVVTSQHFAATQAGIAVLEEGGNAVDAAVTTALTLQTAEPWMSGLGACGYMLVVEPDGSVECIEFTGRLPAKMDMDVYAEKGDGSAYFNGNAISKNDANVRGFLSVAIPGCVRGFSAALDRHGTIPFARALRPALDRARAGMEVDWHTSLTIALGQPEMRRDTGMQAIFQPDGKIPWPGMRLAMPQLAQTLERLTEVGPEDFYTGQIARDLVADLQENGNGITLEDLADYQPLIYDAIPFDFAGHVIHTPGHTSGGHRLRAALGMFEERHGAGPDGPEFFAQMARALREAYAGDKPLAPPAETDAKGSTTQINAVDATGRMVAITFTLFNRFGAYALSPRTGVLLNNGMAWYDPRPGRAASMIPKAYAHSNMCPVAITGAGRSHAVLGASGGNMIVPALAQIVALHLSAGLDVEDALMRPRMDAGAGPGIIANVDMSDAEIAALEEIAPVRPAQAEVMHRPFASPAMIGRRAEAFVGMPDISYPAAHAAALERNA</sequence>
<dbReference type="GO" id="GO:0016787">
    <property type="term" value="F:hydrolase activity"/>
    <property type="evidence" value="ECO:0007669"/>
    <property type="project" value="UniProtKB-KW"/>
</dbReference>
<reference evidence="6" key="1">
    <citation type="submission" date="2017-05" db="EMBL/GenBank/DDBJ databases">
        <authorList>
            <person name="Rodrigo-Torres L."/>
            <person name="Arahal R. D."/>
            <person name="Lucena T."/>
        </authorList>
    </citation>
    <scope>NUCLEOTIDE SEQUENCE [LARGE SCALE GENOMIC DNA]</scope>
    <source>
        <strain evidence="6">CECT 8899</strain>
    </source>
</reference>
<proteinExistence type="inferred from homology"/>
<keyword evidence="6" id="KW-1185">Reference proteome</keyword>
<evidence type="ECO:0000256" key="4">
    <source>
        <dbReference type="ARBA" id="ARBA00023145"/>
    </source>
</evidence>
<keyword evidence="2 5" id="KW-0808">Transferase</keyword>
<dbReference type="PRINTS" id="PR01210">
    <property type="entry name" value="GGTRANSPTASE"/>
</dbReference>
<dbReference type="OrthoDB" id="9781342at2"/>
<dbReference type="InterPro" id="IPR029055">
    <property type="entry name" value="Ntn_hydrolases_N"/>
</dbReference>
<name>A0A238LIS2_9RHOB</name>
<evidence type="ECO:0000313" key="6">
    <source>
        <dbReference type="Proteomes" id="UP000201613"/>
    </source>
</evidence>
<dbReference type="RefSeq" id="WP_093993619.1">
    <property type="nucleotide sequence ID" value="NZ_FXZK01000009.1"/>
</dbReference>
<evidence type="ECO:0000256" key="1">
    <source>
        <dbReference type="ARBA" id="ARBA00009381"/>
    </source>
</evidence>
<protein>
    <submittedName>
        <fullName evidence="5">Gamma-glutamyltranspeptidase</fullName>
        <ecNumber evidence="5">2.3.2.2</ecNumber>
    </submittedName>
</protein>
<dbReference type="InterPro" id="IPR051792">
    <property type="entry name" value="GGT_bact"/>
</dbReference>
<dbReference type="PANTHER" id="PTHR43199">
    <property type="entry name" value="GLUTATHIONE HYDROLASE"/>
    <property type="match status" value="1"/>
</dbReference>
<organism evidence="5 6">
    <name type="scientific">Flavimaricola marinus</name>
    <dbReference type="NCBI Taxonomy" id="1819565"/>
    <lineage>
        <taxon>Bacteria</taxon>
        <taxon>Pseudomonadati</taxon>
        <taxon>Pseudomonadota</taxon>
        <taxon>Alphaproteobacteria</taxon>
        <taxon>Rhodobacterales</taxon>
        <taxon>Paracoccaceae</taxon>
        <taxon>Flavimaricola</taxon>
    </lineage>
</organism>
<accession>A0A238LIS2</accession>
<dbReference type="EMBL" id="FXZK01000009">
    <property type="protein sequence ID" value="SMY09443.1"/>
    <property type="molecule type" value="Genomic_DNA"/>
</dbReference>
<dbReference type="Proteomes" id="UP000201613">
    <property type="component" value="Unassembled WGS sequence"/>
</dbReference>
<gene>
    <name evidence="5" type="primary">ggt</name>
    <name evidence="5" type="ORF">LOM8899_03610</name>
</gene>
<keyword evidence="3" id="KW-0378">Hydrolase</keyword>
<keyword evidence="5" id="KW-0012">Acyltransferase</keyword>
<dbReference type="Gene3D" id="3.60.20.40">
    <property type="match status" value="1"/>
</dbReference>
<keyword evidence="4" id="KW-0865">Zymogen</keyword>
<evidence type="ECO:0000256" key="3">
    <source>
        <dbReference type="ARBA" id="ARBA00022801"/>
    </source>
</evidence>
<dbReference type="AlphaFoldDB" id="A0A238LIS2"/>
<evidence type="ECO:0000313" key="5">
    <source>
        <dbReference type="EMBL" id="SMY09443.1"/>
    </source>
</evidence>
<comment type="similarity">
    <text evidence="1">Belongs to the gamma-glutamyltransferase family.</text>
</comment>
<dbReference type="EC" id="2.3.2.2" evidence="5"/>
<dbReference type="SUPFAM" id="SSF56235">
    <property type="entry name" value="N-terminal nucleophile aminohydrolases (Ntn hydrolases)"/>
    <property type="match status" value="1"/>
</dbReference>
<dbReference type="Pfam" id="PF01019">
    <property type="entry name" value="G_glu_transpept"/>
    <property type="match status" value="2"/>
</dbReference>
<dbReference type="GO" id="GO:0103068">
    <property type="term" value="F:leukotriene C4 gamma-glutamyl transferase activity"/>
    <property type="evidence" value="ECO:0007669"/>
    <property type="project" value="UniProtKB-EC"/>
</dbReference>
<dbReference type="PANTHER" id="PTHR43199:SF1">
    <property type="entry name" value="GLUTATHIONE HYDROLASE PROENZYME"/>
    <property type="match status" value="1"/>
</dbReference>
<dbReference type="InterPro" id="IPR043137">
    <property type="entry name" value="GGT_ssub_C"/>
</dbReference>